<dbReference type="AlphaFoldDB" id="A0A9P6SN32"/>
<evidence type="ECO:0000256" key="1">
    <source>
        <dbReference type="SAM" id="SignalP"/>
    </source>
</evidence>
<dbReference type="Pfam" id="PF13668">
    <property type="entry name" value="Ferritin_2"/>
    <property type="match status" value="1"/>
</dbReference>
<dbReference type="EMBL" id="VNKQ01000018">
    <property type="protein sequence ID" value="KAG0645494.1"/>
    <property type="molecule type" value="Genomic_DNA"/>
</dbReference>
<comment type="caution">
    <text evidence="2">The sequence shown here is derived from an EMBL/GenBank/DDBJ whole genome shotgun (WGS) entry which is preliminary data.</text>
</comment>
<keyword evidence="3" id="KW-1185">Reference proteome</keyword>
<evidence type="ECO:0000313" key="2">
    <source>
        <dbReference type="EMBL" id="KAG0645494.1"/>
    </source>
</evidence>
<organism evidence="2 3">
    <name type="scientific">Hyphodiscus hymeniophilus</name>
    <dbReference type="NCBI Taxonomy" id="353542"/>
    <lineage>
        <taxon>Eukaryota</taxon>
        <taxon>Fungi</taxon>
        <taxon>Dikarya</taxon>
        <taxon>Ascomycota</taxon>
        <taxon>Pezizomycotina</taxon>
        <taxon>Leotiomycetes</taxon>
        <taxon>Helotiales</taxon>
        <taxon>Hyphodiscaceae</taxon>
        <taxon>Hyphodiscus</taxon>
    </lineage>
</organism>
<dbReference type="OrthoDB" id="1001765at2759"/>
<gene>
    <name evidence="2" type="ORF">D0Z07_8545</name>
</gene>
<sequence length="366" mass="39845">MLFAPYLLLLATLLLSLDPISAFPMALDSSSQKLSNTTYGPIPGQSSYYSNYNGTFPPFPANITAPILPTASGDPGPDDELWQNLLSAEWIVYSFYQQAVELFNTSSFTALGLPNTTYQRIVEIRDNEAGHLRIFQDQISATSIKPGACKYQYPFTTPDVFLPFVSFIEVSSMAFITGLAEQAKLNSSKGALVAIGETESRHNTWSLIDIWNISPFAGPADTSYPYANQILDLTNVFVVNGSCPVENPTYPAPRQNLPRFASANGTKSVAPGSRLVIEFTEPDNQPQFCAEKDYYAVYFHGVSNITVPFDPKTNSMTIPAEFEAKGLILGVITDEPGAPTLESCLAGPQIFLQQPGQFGVVLSSSL</sequence>
<feature type="signal peptide" evidence="1">
    <location>
        <begin position="1"/>
        <end position="22"/>
    </location>
</feature>
<protein>
    <submittedName>
        <fullName evidence="2">Uncharacterized protein</fullName>
    </submittedName>
</protein>
<name>A0A9P6SN32_9HELO</name>
<proteinExistence type="predicted"/>
<dbReference type="Proteomes" id="UP000785200">
    <property type="component" value="Unassembled WGS sequence"/>
</dbReference>
<accession>A0A9P6SN32</accession>
<keyword evidence="1" id="KW-0732">Signal</keyword>
<reference evidence="2" key="1">
    <citation type="submission" date="2019-07" db="EMBL/GenBank/DDBJ databases">
        <title>Hyphodiscus hymeniophilus genome sequencing and assembly.</title>
        <authorList>
            <person name="Kramer G."/>
            <person name="Nodwell J."/>
        </authorList>
    </citation>
    <scope>NUCLEOTIDE SEQUENCE</scope>
    <source>
        <strain evidence="2">ATCC 34498</strain>
    </source>
</reference>
<feature type="chain" id="PRO_5040480651" evidence="1">
    <location>
        <begin position="23"/>
        <end position="366"/>
    </location>
</feature>
<evidence type="ECO:0000313" key="3">
    <source>
        <dbReference type="Proteomes" id="UP000785200"/>
    </source>
</evidence>